<dbReference type="Pfam" id="PF01738">
    <property type="entry name" value="DLH"/>
    <property type="match status" value="1"/>
</dbReference>
<keyword evidence="3" id="KW-1185">Reference proteome</keyword>
<dbReference type="Gene3D" id="3.40.50.1820">
    <property type="entry name" value="alpha/beta hydrolase"/>
    <property type="match status" value="1"/>
</dbReference>
<dbReference type="InterPro" id="IPR002925">
    <property type="entry name" value="Dienelactn_hydro"/>
</dbReference>
<sequence length="224" mass="24044">MGETIKLTSPADGFEFSAYHEPSFTPRKGGVIVIQEIFGIDQYVRADVARWAKAGYEAIAPALFDRRQHDFVAPHDADGIAAGIAHARATPMEQALADIEACRDFLAPRGKVCVVGYCYGGSLAWIAAARLGGLAAAASYYGSMVKANAHLKPRCPTIVHLGRTDPGIPADEVEAAVKESNPDVPVYIYEGAGHGFNNESPERYSAEAADLARQRTRHLFDAAV</sequence>
<dbReference type="EMBL" id="JBHUEY010000001">
    <property type="protein sequence ID" value="MFD1784112.1"/>
    <property type="molecule type" value="Genomic_DNA"/>
</dbReference>
<protein>
    <submittedName>
        <fullName evidence="2">Dienelactone hydrolase family protein</fullName>
        <ecNumber evidence="2">3.1.-.-</ecNumber>
    </submittedName>
</protein>
<dbReference type="PANTHER" id="PTHR46623:SF6">
    <property type="entry name" value="ALPHA_BETA-HYDROLASES SUPERFAMILY PROTEIN"/>
    <property type="match status" value="1"/>
</dbReference>
<accession>A0ABW4N1P3</accession>
<dbReference type="InterPro" id="IPR051049">
    <property type="entry name" value="Dienelactone_hydrolase-like"/>
</dbReference>
<dbReference type="PANTHER" id="PTHR46623">
    <property type="entry name" value="CARBOXYMETHYLENEBUTENOLIDASE-RELATED"/>
    <property type="match status" value="1"/>
</dbReference>
<dbReference type="Proteomes" id="UP001597237">
    <property type="component" value="Unassembled WGS sequence"/>
</dbReference>
<dbReference type="SUPFAM" id="SSF53474">
    <property type="entry name" value="alpha/beta-Hydrolases"/>
    <property type="match status" value="1"/>
</dbReference>
<dbReference type="EC" id="3.1.-.-" evidence="2"/>
<comment type="caution">
    <text evidence="2">The sequence shown here is derived from an EMBL/GenBank/DDBJ whole genome shotgun (WGS) entry which is preliminary data.</text>
</comment>
<dbReference type="RefSeq" id="WP_377283934.1">
    <property type="nucleotide sequence ID" value="NZ_JBHRSI010000009.1"/>
</dbReference>
<gene>
    <name evidence="2" type="ORF">ACFSC0_11955</name>
</gene>
<name>A0ABW4N1P3_9CAUL</name>
<evidence type="ECO:0000259" key="1">
    <source>
        <dbReference type="Pfam" id="PF01738"/>
    </source>
</evidence>
<feature type="domain" description="Dienelactone hydrolase" evidence="1">
    <location>
        <begin position="17"/>
        <end position="222"/>
    </location>
</feature>
<dbReference type="InterPro" id="IPR029058">
    <property type="entry name" value="AB_hydrolase_fold"/>
</dbReference>
<reference evidence="3" key="1">
    <citation type="journal article" date="2019" name="Int. J. Syst. Evol. Microbiol.">
        <title>The Global Catalogue of Microorganisms (GCM) 10K type strain sequencing project: providing services to taxonomists for standard genome sequencing and annotation.</title>
        <authorList>
            <consortium name="The Broad Institute Genomics Platform"/>
            <consortium name="The Broad Institute Genome Sequencing Center for Infectious Disease"/>
            <person name="Wu L."/>
            <person name="Ma J."/>
        </authorList>
    </citation>
    <scope>NUCLEOTIDE SEQUENCE [LARGE SCALE GENOMIC DNA]</scope>
    <source>
        <strain evidence="3">DFY28</strain>
    </source>
</reference>
<dbReference type="GO" id="GO:0016787">
    <property type="term" value="F:hydrolase activity"/>
    <property type="evidence" value="ECO:0007669"/>
    <property type="project" value="UniProtKB-KW"/>
</dbReference>
<evidence type="ECO:0000313" key="3">
    <source>
        <dbReference type="Proteomes" id="UP001597237"/>
    </source>
</evidence>
<organism evidence="2 3">
    <name type="scientific">Phenylobacterium terrae</name>
    <dbReference type="NCBI Taxonomy" id="2665495"/>
    <lineage>
        <taxon>Bacteria</taxon>
        <taxon>Pseudomonadati</taxon>
        <taxon>Pseudomonadota</taxon>
        <taxon>Alphaproteobacteria</taxon>
        <taxon>Caulobacterales</taxon>
        <taxon>Caulobacteraceae</taxon>
        <taxon>Phenylobacterium</taxon>
    </lineage>
</organism>
<evidence type="ECO:0000313" key="2">
    <source>
        <dbReference type="EMBL" id="MFD1784112.1"/>
    </source>
</evidence>
<keyword evidence="2" id="KW-0378">Hydrolase</keyword>
<proteinExistence type="predicted"/>